<dbReference type="EMBL" id="JASWHZ010000001">
    <property type="protein sequence ID" value="MDL2418760.1"/>
    <property type="molecule type" value="Genomic_DNA"/>
</dbReference>
<name>A0ABT7KY88_9BACI</name>
<dbReference type="Proteomes" id="UP001229716">
    <property type="component" value="Unassembled WGS sequence"/>
</dbReference>
<comment type="caution">
    <text evidence="2">The sequence shown here is derived from an EMBL/GenBank/DDBJ whole genome shotgun (WGS) entry which is preliminary data.</text>
</comment>
<evidence type="ECO:0000313" key="3">
    <source>
        <dbReference type="Proteomes" id="UP001229716"/>
    </source>
</evidence>
<feature type="compositionally biased region" description="Polar residues" evidence="1">
    <location>
        <begin position="1"/>
        <end position="10"/>
    </location>
</feature>
<sequence>MLETSSQDEQNSNKKDMNQSLYGADLPISDVDKTTNKVKL</sequence>
<evidence type="ECO:0000313" key="2">
    <source>
        <dbReference type="EMBL" id="MDL2418760.1"/>
    </source>
</evidence>
<reference evidence="2 3" key="1">
    <citation type="journal article" date="2023" name="Int. J. Mol. Sci.">
        <title>Pathogenicity and Genomic Characterization of a Novel Genospecies, Bacillus shihchuchen, of the Bacillus cereus Group Isolated from Chinese Softshell Turtle (Pelodiscus sinensis).</title>
        <authorList>
            <person name="Cheng L.W."/>
            <person name="Byadgi O.V."/>
            <person name="Tsai C.E."/>
            <person name="Wang P.C."/>
            <person name="Chen S.C."/>
        </authorList>
    </citation>
    <scope>NUCLEOTIDE SEQUENCE [LARGE SCALE GENOMIC DNA]</scope>
    <source>
        <strain evidence="2 3">QF108-045</strain>
    </source>
</reference>
<proteinExistence type="predicted"/>
<feature type="region of interest" description="Disordered" evidence="1">
    <location>
        <begin position="1"/>
        <end position="40"/>
    </location>
</feature>
<keyword evidence="3" id="KW-1185">Reference proteome</keyword>
<feature type="compositionally biased region" description="Basic and acidic residues" evidence="1">
    <location>
        <begin position="30"/>
        <end position="40"/>
    </location>
</feature>
<gene>
    <name evidence="2" type="ORF">P6F46_21190</name>
</gene>
<evidence type="ECO:0000256" key="1">
    <source>
        <dbReference type="SAM" id="MobiDB-lite"/>
    </source>
</evidence>
<protein>
    <submittedName>
        <fullName evidence="2">Uncharacterized protein</fullName>
    </submittedName>
</protein>
<organism evidence="2 3">
    <name type="scientific">Bacillus shihchuchen</name>
    <dbReference type="NCBI Taxonomy" id="3036942"/>
    <lineage>
        <taxon>Bacteria</taxon>
        <taxon>Bacillati</taxon>
        <taxon>Bacillota</taxon>
        <taxon>Bacilli</taxon>
        <taxon>Bacillales</taxon>
        <taxon>Bacillaceae</taxon>
        <taxon>Bacillus</taxon>
        <taxon>Bacillus cereus group</taxon>
    </lineage>
</organism>
<accession>A0ABT7KY88</accession>